<reference evidence="1" key="1">
    <citation type="journal article" date="2021" name="Microb. Physiol.">
        <title>Proteogenomic Insights into the Physiology of Marine, Sulfate-Reducing, Filamentous Desulfonema limicola and Desulfonema magnum.</title>
        <authorList>
            <person name="Schnaars V."/>
            <person name="Wohlbrand L."/>
            <person name="Scheve S."/>
            <person name="Hinrichs C."/>
            <person name="Reinhardt R."/>
            <person name="Rabus R."/>
        </authorList>
    </citation>
    <scope>NUCLEOTIDE SEQUENCE</scope>
    <source>
        <strain evidence="1">4be13</strain>
    </source>
</reference>
<keyword evidence="2" id="KW-1185">Reference proteome</keyword>
<dbReference type="Proteomes" id="UP000663722">
    <property type="component" value="Chromosome"/>
</dbReference>
<sequence>MSENGCVPLFAQKLFEIKDAGTAINADFIILSRGYVLSRLLHKGGNQTAVCPCDGISDSSGWQTVL</sequence>
<evidence type="ECO:0000313" key="1">
    <source>
        <dbReference type="EMBL" id="QTA92806.1"/>
    </source>
</evidence>
<name>A0A975BW16_9BACT</name>
<organism evidence="1 2">
    <name type="scientific">Desulfonema magnum</name>
    <dbReference type="NCBI Taxonomy" id="45655"/>
    <lineage>
        <taxon>Bacteria</taxon>
        <taxon>Pseudomonadati</taxon>
        <taxon>Thermodesulfobacteriota</taxon>
        <taxon>Desulfobacteria</taxon>
        <taxon>Desulfobacterales</taxon>
        <taxon>Desulfococcaceae</taxon>
        <taxon>Desulfonema</taxon>
    </lineage>
</organism>
<proteinExistence type="predicted"/>
<gene>
    <name evidence="1" type="ORF">dnm_088980</name>
</gene>
<evidence type="ECO:0000313" key="2">
    <source>
        <dbReference type="Proteomes" id="UP000663722"/>
    </source>
</evidence>
<dbReference type="KEGG" id="dmm:dnm_088980"/>
<dbReference type="EMBL" id="CP061800">
    <property type="protein sequence ID" value="QTA92806.1"/>
    <property type="molecule type" value="Genomic_DNA"/>
</dbReference>
<protein>
    <submittedName>
        <fullName evidence="1">Uncharacterized protein</fullName>
    </submittedName>
</protein>
<accession>A0A975BW16</accession>
<dbReference type="AlphaFoldDB" id="A0A975BW16"/>